<dbReference type="SUPFAM" id="SSF53822">
    <property type="entry name" value="Periplasmic binding protein-like I"/>
    <property type="match status" value="1"/>
</dbReference>
<dbReference type="Gene3D" id="3.40.50.2300">
    <property type="match status" value="2"/>
</dbReference>
<keyword evidence="6" id="KW-1185">Reference proteome</keyword>
<dbReference type="PANTHER" id="PTHR30146:SF138">
    <property type="entry name" value="TRANSCRIPTIONAL REGULATORY PROTEIN"/>
    <property type="match status" value="1"/>
</dbReference>
<evidence type="ECO:0000313" key="5">
    <source>
        <dbReference type="EMBL" id="MDH6220394.1"/>
    </source>
</evidence>
<dbReference type="SMART" id="SM00354">
    <property type="entry name" value="HTH_LACI"/>
    <property type="match status" value="1"/>
</dbReference>
<proteinExistence type="predicted"/>
<organism evidence="5 6">
    <name type="scientific">Streptomyces pseudovenezuelae</name>
    <dbReference type="NCBI Taxonomy" id="67350"/>
    <lineage>
        <taxon>Bacteria</taxon>
        <taxon>Bacillati</taxon>
        <taxon>Actinomycetota</taxon>
        <taxon>Actinomycetes</taxon>
        <taxon>Kitasatosporales</taxon>
        <taxon>Streptomycetaceae</taxon>
        <taxon>Streptomyces</taxon>
        <taxon>Streptomyces aurantiacus group</taxon>
    </lineage>
</organism>
<gene>
    <name evidence="5" type="ORF">M2283_007734</name>
</gene>
<evidence type="ECO:0000313" key="6">
    <source>
        <dbReference type="Proteomes" id="UP001160499"/>
    </source>
</evidence>
<dbReference type="Pfam" id="PF00356">
    <property type="entry name" value="LacI"/>
    <property type="match status" value="1"/>
</dbReference>
<evidence type="ECO:0000259" key="4">
    <source>
        <dbReference type="PROSITE" id="PS50932"/>
    </source>
</evidence>
<dbReference type="InterPro" id="IPR046335">
    <property type="entry name" value="LacI/GalR-like_sensor"/>
</dbReference>
<dbReference type="Pfam" id="PF13377">
    <property type="entry name" value="Peripla_BP_3"/>
    <property type="match status" value="1"/>
</dbReference>
<dbReference type="PROSITE" id="PS50932">
    <property type="entry name" value="HTH_LACI_2"/>
    <property type="match status" value="1"/>
</dbReference>
<keyword evidence="1" id="KW-0805">Transcription regulation</keyword>
<dbReference type="EMBL" id="JARXVH010000016">
    <property type="protein sequence ID" value="MDH6220394.1"/>
    <property type="molecule type" value="Genomic_DNA"/>
</dbReference>
<comment type="caution">
    <text evidence="5">The sequence shown here is derived from an EMBL/GenBank/DDBJ whole genome shotgun (WGS) entry which is preliminary data.</text>
</comment>
<keyword evidence="2" id="KW-0238">DNA-binding</keyword>
<protein>
    <submittedName>
        <fullName evidence="5">LacI family transcriptional regulator</fullName>
    </submittedName>
</protein>
<dbReference type="SUPFAM" id="SSF47413">
    <property type="entry name" value="lambda repressor-like DNA-binding domains"/>
    <property type="match status" value="1"/>
</dbReference>
<sequence>MARPAKRTTLREVAEATGLSTAAVSYALRGKQVSKETEERVRRAAAELGYEADPIARALASGRTSMVGVLAGDLSDLWQQQLMAAIGRELLACDRYALTVDAGGDPHRELALAKQLRDQRVDALLVSPVDPSAEEWAALAEALPIVAVGDSLQKARTAGQVIFDNRAGIDAVLEYLYGLGHRRVTVLTPTRPSTPDRPADVYVSEAAGRLGLRTELVPCPQELGEATAVARRVLEGPRPATAVFCFSDSLAYGVYAAAAEVSLEVGRDVSVVGFDDHPVSRVLTPPLTTVGWGQAGIAAEAARLTVAAIEGRRVRRKRILCAPRMSERGSAVRV</sequence>
<evidence type="ECO:0000256" key="2">
    <source>
        <dbReference type="ARBA" id="ARBA00023125"/>
    </source>
</evidence>
<reference evidence="5 6" key="1">
    <citation type="submission" date="2023-04" db="EMBL/GenBank/DDBJ databases">
        <title>Forest soil microbial communities from Buena Vista Peninsula, Colon Province, Panama.</title>
        <authorList>
            <person name="Bouskill N."/>
        </authorList>
    </citation>
    <scope>NUCLEOTIDE SEQUENCE [LARGE SCALE GENOMIC DNA]</scope>
    <source>
        <strain evidence="5 6">GGS1</strain>
    </source>
</reference>
<dbReference type="CDD" id="cd06267">
    <property type="entry name" value="PBP1_LacI_sugar_binding-like"/>
    <property type="match status" value="1"/>
</dbReference>
<dbReference type="Gene3D" id="1.10.260.40">
    <property type="entry name" value="lambda repressor-like DNA-binding domains"/>
    <property type="match status" value="1"/>
</dbReference>
<evidence type="ECO:0000256" key="1">
    <source>
        <dbReference type="ARBA" id="ARBA00023015"/>
    </source>
</evidence>
<dbReference type="PANTHER" id="PTHR30146">
    <property type="entry name" value="LACI-RELATED TRANSCRIPTIONAL REPRESSOR"/>
    <property type="match status" value="1"/>
</dbReference>
<dbReference type="InterPro" id="IPR028082">
    <property type="entry name" value="Peripla_BP_I"/>
</dbReference>
<accession>A0ABT6LY58</accession>
<dbReference type="InterPro" id="IPR000843">
    <property type="entry name" value="HTH_LacI"/>
</dbReference>
<feature type="domain" description="HTH lacI-type" evidence="4">
    <location>
        <begin position="8"/>
        <end position="61"/>
    </location>
</feature>
<dbReference type="RefSeq" id="WP_280881160.1">
    <property type="nucleotide sequence ID" value="NZ_JARXVH010000016.1"/>
</dbReference>
<evidence type="ECO:0000256" key="3">
    <source>
        <dbReference type="ARBA" id="ARBA00023163"/>
    </source>
</evidence>
<dbReference type="Proteomes" id="UP001160499">
    <property type="component" value="Unassembled WGS sequence"/>
</dbReference>
<dbReference type="InterPro" id="IPR010982">
    <property type="entry name" value="Lambda_DNA-bd_dom_sf"/>
</dbReference>
<name>A0ABT6LY58_9ACTN</name>
<keyword evidence="3" id="KW-0804">Transcription</keyword>
<dbReference type="CDD" id="cd01392">
    <property type="entry name" value="HTH_LacI"/>
    <property type="match status" value="1"/>
</dbReference>